<feature type="compositionally biased region" description="Basic and acidic residues" evidence="1">
    <location>
        <begin position="1"/>
        <end position="10"/>
    </location>
</feature>
<keyword evidence="2" id="KW-1133">Transmembrane helix</keyword>
<reference evidence="3" key="1">
    <citation type="submission" date="2021-01" db="EMBL/GenBank/DDBJ databases">
        <authorList>
            <person name="Corre E."/>
            <person name="Pelletier E."/>
            <person name="Niang G."/>
            <person name="Scheremetjew M."/>
            <person name="Finn R."/>
            <person name="Kale V."/>
            <person name="Holt S."/>
            <person name="Cochrane G."/>
            <person name="Meng A."/>
            <person name="Brown T."/>
            <person name="Cohen L."/>
        </authorList>
    </citation>
    <scope>NUCLEOTIDE SEQUENCE</scope>
    <source>
        <strain evidence="3">GSO104</strain>
    </source>
</reference>
<feature type="compositionally biased region" description="Low complexity" evidence="1">
    <location>
        <begin position="342"/>
        <end position="356"/>
    </location>
</feature>
<dbReference type="AlphaFoldDB" id="A0A7S4RND5"/>
<protein>
    <submittedName>
        <fullName evidence="3">Uncharacterized protein</fullName>
    </submittedName>
</protein>
<feature type="region of interest" description="Disordered" evidence="1">
    <location>
        <begin position="1"/>
        <end position="70"/>
    </location>
</feature>
<dbReference type="EMBL" id="HBNS01026413">
    <property type="protein sequence ID" value="CAE4618438.1"/>
    <property type="molecule type" value="Transcribed_RNA"/>
</dbReference>
<organism evidence="3">
    <name type="scientific">Ditylum brightwellii</name>
    <dbReference type="NCBI Taxonomy" id="49249"/>
    <lineage>
        <taxon>Eukaryota</taxon>
        <taxon>Sar</taxon>
        <taxon>Stramenopiles</taxon>
        <taxon>Ochrophyta</taxon>
        <taxon>Bacillariophyta</taxon>
        <taxon>Mediophyceae</taxon>
        <taxon>Lithodesmiophycidae</taxon>
        <taxon>Lithodesmiales</taxon>
        <taxon>Lithodesmiaceae</taxon>
        <taxon>Ditylum</taxon>
    </lineage>
</organism>
<dbReference type="SUPFAM" id="SSF52058">
    <property type="entry name" value="L domain-like"/>
    <property type="match status" value="1"/>
</dbReference>
<keyword evidence="2" id="KW-0812">Transmembrane</keyword>
<dbReference type="Gene3D" id="3.80.10.10">
    <property type="entry name" value="Ribonuclease Inhibitor"/>
    <property type="match status" value="1"/>
</dbReference>
<proteinExistence type="predicted"/>
<name>A0A7S4RND5_9STRA</name>
<feature type="region of interest" description="Disordered" evidence="1">
    <location>
        <begin position="342"/>
        <end position="378"/>
    </location>
</feature>
<feature type="region of interest" description="Disordered" evidence="1">
    <location>
        <begin position="143"/>
        <end position="167"/>
    </location>
</feature>
<sequence length="520" mass="58295">MKHSQDEPKNEGITTEEPFVKPPCEDEADGSNKKRKEGEEESVVNLPREEAAKSSGSQPKNDEDESIVDHPYLYDVEKPDGNYMKPGFCQKDDNETPFVYDVEEPDTNEMTPAFLTKDDAELPFVYEVEEPDTNEMKLALQPSSSVPTIDPDNFRVEEPPLPYGRDQRLRPSIDVEIEEPPFPYGRDQRLLPSIDLQIEEPPFPYGENGGYGHSEMEINPAPLGDDVVPNTETLEVAETQIHSGDHYTDIMVEAVRVEDPVQAIQVESIQETSSNSESMSQRKRLWSISSVGLVIFVFMIGIFLTIFSTTSDLISRKKSTLETAENEAIPLLQPSTLLSSLHPTVESSTQPSTTPSMQHSLMPSLRPSVKPSNRPSSVDPAKARFIEIISEFMPDFQESRSNSQQQALGWLVDNVMVDMYADKPELLLECFVMIIFRSNVRGHDTSIIKSCDHCLVGGIKCEGEKVWQIGEPRDQLTGRLPTELGKLQNLKKIFLYGNQLTGTLPTELGNLQADIKIHLL</sequence>
<evidence type="ECO:0000256" key="1">
    <source>
        <dbReference type="SAM" id="MobiDB-lite"/>
    </source>
</evidence>
<keyword evidence="2" id="KW-0472">Membrane</keyword>
<gene>
    <name evidence="3" type="ORF">DBRI00130_LOCUS20793</name>
</gene>
<accession>A0A7S4RND5</accession>
<dbReference type="InterPro" id="IPR032675">
    <property type="entry name" value="LRR_dom_sf"/>
</dbReference>
<evidence type="ECO:0000256" key="2">
    <source>
        <dbReference type="SAM" id="Phobius"/>
    </source>
</evidence>
<evidence type="ECO:0000313" key="3">
    <source>
        <dbReference type="EMBL" id="CAE4618438.1"/>
    </source>
</evidence>
<feature type="transmembrane region" description="Helical" evidence="2">
    <location>
        <begin position="285"/>
        <end position="307"/>
    </location>
</feature>